<protein>
    <submittedName>
        <fullName evidence="2 4">Uncharacterized protein</fullName>
    </submittedName>
</protein>
<reference evidence="4" key="2">
    <citation type="submission" date="2019-09" db="UniProtKB">
        <authorList>
            <consortium name="WormBaseParasite"/>
        </authorList>
    </citation>
    <scope>IDENTIFICATION</scope>
</reference>
<evidence type="ECO:0000256" key="1">
    <source>
        <dbReference type="SAM" id="MobiDB-lite"/>
    </source>
</evidence>
<gene>
    <name evidence="2" type="ORF">HPBE_LOCUS22301</name>
</gene>
<dbReference type="Proteomes" id="UP000050761">
    <property type="component" value="Unassembled WGS sequence"/>
</dbReference>
<evidence type="ECO:0000313" key="3">
    <source>
        <dbReference type="Proteomes" id="UP000050761"/>
    </source>
</evidence>
<evidence type="ECO:0000313" key="2">
    <source>
        <dbReference type="EMBL" id="VDP31763.1"/>
    </source>
</evidence>
<name>A0A183GI59_HELPZ</name>
<dbReference type="EMBL" id="UZAH01033863">
    <property type="protein sequence ID" value="VDP31763.1"/>
    <property type="molecule type" value="Genomic_DNA"/>
</dbReference>
<accession>A0A183GI59</accession>
<feature type="region of interest" description="Disordered" evidence="1">
    <location>
        <begin position="1"/>
        <end position="67"/>
    </location>
</feature>
<sequence length="192" mass="20591">MSGNFADHDDTISTSSKNDLTQESSNELIPAPLPPRQTMSYASAMKSRGPLQNEQTTSRHNTSSPLSIQIDVANDSGVELKSGSTTSSDYSELVSIKDIASPLKECMMAMPSLTSLPLSGAEDELLSVPFDSDSSISTERLGRLSSISDDEASVPQWHLFGGTSFELGESIVANLFLPLWSTIRSTDISAEL</sequence>
<dbReference type="AlphaFoldDB" id="A0A183GI59"/>
<dbReference type="OrthoDB" id="10012848at2759"/>
<proteinExistence type="predicted"/>
<feature type="compositionally biased region" description="Basic and acidic residues" evidence="1">
    <location>
        <begin position="1"/>
        <end position="11"/>
    </location>
</feature>
<evidence type="ECO:0000313" key="4">
    <source>
        <dbReference type="WBParaSite" id="HPBE_0002230201-mRNA-1"/>
    </source>
</evidence>
<feature type="compositionally biased region" description="Polar residues" evidence="1">
    <location>
        <begin position="50"/>
        <end position="67"/>
    </location>
</feature>
<dbReference type="WBParaSite" id="HPBE_0002230201-mRNA-1">
    <property type="protein sequence ID" value="HPBE_0002230201-mRNA-1"/>
    <property type="gene ID" value="HPBE_0002230201"/>
</dbReference>
<reference evidence="2 3" key="1">
    <citation type="submission" date="2018-11" db="EMBL/GenBank/DDBJ databases">
        <authorList>
            <consortium name="Pathogen Informatics"/>
        </authorList>
    </citation>
    <scope>NUCLEOTIDE SEQUENCE [LARGE SCALE GENOMIC DNA]</scope>
</reference>
<accession>A0A3P8GBC6</accession>
<organism evidence="3 4">
    <name type="scientific">Heligmosomoides polygyrus</name>
    <name type="common">Parasitic roundworm</name>
    <dbReference type="NCBI Taxonomy" id="6339"/>
    <lineage>
        <taxon>Eukaryota</taxon>
        <taxon>Metazoa</taxon>
        <taxon>Ecdysozoa</taxon>
        <taxon>Nematoda</taxon>
        <taxon>Chromadorea</taxon>
        <taxon>Rhabditida</taxon>
        <taxon>Rhabditina</taxon>
        <taxon>Rhabditomorpha</taxon>
        <taxon>Strongyloidea</taxon>
        <taxon>Heligmosomidae</taxon>
        <taxon>Heligmosomoides</taxon>
    </lineage>
</organism>
<keyword evidence="3" id="KW-1185">Reference proteome</keyword>
<feature type="compositionally biased region" description="Polar residues" evidence="1">
    <location>
        <begin position="12"/>
        <end position="27"/>
    </location>
</feature>